<accession>A0ABU6VQI3</accession>
<name>A0ABU6VQI3_9FABA</name>
<proteinExistence type="predicted"/>
<protein>
    <submittedName>
        <fullName evidence="1">Uncharacterized protein</fullName>
    </submittedName>
</protein>
<comment type="caution">
    <text evidence="1">The sequence shown here is derived from an EMBL/GenBank/DDBJ whole genome shotgun (WGS) entry which is preliminary data.</text>
</comment>
<sequence>VVAVCFIGLGGNQKFRGLRIGAVFVIHCECGLAVRYLWKGLLLKMLISPNFSSYKRTLADSATNRTIRRRCRAGFSSPSEAGVVARSVKDLGGSPNFRAPSLNQPVCGFVVHTVPPSSLYAKWFRAHHGDDERQRAMKKIYRTRTRANQREGQGEGDAPSLPLHFLSLPPMLLSSVAVAT</sequence>
<keyword evidence="2" id="KW-1185">Reference proteome</keyword>
<dbReference type="Proteomes" id="UP001341840">
    <property type="component" value="Unassembled WGS sequence"/>
</dbReference>
<evidence type="ECO:0000313" key="2">
    <source>
        <dbReference type="Proteomes" id="UP001341840"/>
    </source>
</evidence>
<evidence type="ECO:0000313" key="1">
    <source>
        <dbReference type="EMBL" id="MED6175289.1"/>
    </source>
</evidence>
<gene>
    <name evidence="1" type="ORF">PIB30_076978</name>
</gene>
<reference evidence="1 2" key="1">
    <citation type="journal article" date="2023" name="Plants (Basel)">
        <title>Bridging the Gap: Combining Genomics and Transcriptomics Approaches to Understand Stylosanthes scabra, an Orphan Legume from the Brazilian Caatinga.</title>
        <authorList>
            <person name="Ferreira-Neto J.R.C."/>
            <person name="da Silva M.D."/>
            <person name="Binneck E."/>
            <person name="de Melo N.F."/>
            <person name="da Silva R.H."/>
            <person name="de Melo A.L.T.M."/>
            <person name="Pandolfi V."/>
            <person name="Bustamante F.O."/>
            <person name="Brasileiro-Vidal A.C."/>
            <person name="Benko-Iseppon A.M."/>
        </authorList>
    </citation>
    <scope>NUCLEOTIDE SEQUENCE [LARGE SCALE GENOMIC DNA]</scope>
    <source>
        <tissue evidence="1">Leaves</tissue>
    </source>
</reference>
<organism evidence="1 2">
    <name type="scientific">Stylosanthes scabra</name>
    <dbReference type="NCBI Taxonomy" id="79078"/>
    <lineage>
        <taxon>Eukaryota</taxon>
        <taxon>Viridiplantae</taxon>
        <taxon>Streptophyta</taxon>
        <taxon>Embryophyta</taxon>
        <taxon>Tracheophyta</taxon>
        <taxon>Spermatophyta</taxon>
        <taxon>Magnoliopsida</taxon>
        <taxon>eudicotyledons</taxon>
        <taxon>Gunneridae</taxon>
        <taxon>Pentapetalae</taxon>
        <taxon>rosids</taxon>
        <taxon>fabids</taxon>
        <taxon>Fabales</taxon>
        <taxon>Fabaceae</taxon>
        <taxon>Papilionoideae</taxon>
        <taxon>50 kb inversion clade</taxon>
        <taxon>dalbergioids sensu lato</taxon>
        <taxon>Dalbergieae</taxon>
        <taxon>Pterocarpus clade</taxon>
        <taxon>Stylosanthes</taxon>
    </lineage>
</organism>
<feature type="non-terminal residue" evidence="1">
    <location>
        <position position="1"/>
    </location>
</feature>
<dbReference type="EMBL" id="JASCZI010152057">
    <property type="protein sequence ID" value="MED6175289.1"/>
    <property type="molecule type" value="Genomic_DNA"/>
</dbReference>